<proteinExistence type="predicted"/>
<name>A0A5J4V0S7_9EUKA</name>
<evidence type="ECO:0000313" key="2">
    <source>
        <dbReference type="EMBL" id="KAA6376329.1"/>
    </source>
</evidence>
<feature type="compositionally biased region" description="Basic residues" evidence="1">
    <location>
        <begin position="26"/>
        <end position="39"/>
    </location>
</feature>
<feature type="region of interest" description="Disordered" evidence="1">
    <location>
        <begin position="1"/>
        <end position="46"/>
    </location>
</feature>
<organism evidence="2 3">
    <name type="scientific">Streblomastix strix</name>
    <dbReference type="NCBI Taxonomy" id="222440"/>
    <lineage>
        <taxon>Eukaryota</taxon>
        <taxon>Metamonada</taxon>
        <taxon>Preaxostyla</taxon>
        <taxon>Oxymonadida</taxon>
        <taxon>Streblomastigidae</taxon>
        <taxon>Streblomastix</taxon>
    </lineage>
</organism>
<gene>
    <name evidence="2" type="ORF">EZS28_028141</name>
</gene>
<sequence>MEQIDIQSQKEDPQKLDVPQIWGQKSARHIRGKKAKKQQPQKEKNLHNMNEYQIKNLRNGTMLLQSKLQVMKERKYTPNKSKVHQNNHTSYLIQLKEELLTSKLIRAALNVDSGMSNHPTLRLKLFSLGCISFQLPFLQIRMERSSRMENHQVRNFRLSTDRCLAPKVKVIHSKEVLIFKEVQPREYQIMSY</sequence>
<comment type="caution">
    <text evidence="2">The sequence shown here is derived from an EMBL/GenBank/DDBJ whole genome shotgun (WGS) entry which is preliminary data.</text>
</comment>
<reference evidence="2 3" key="1">
    <citation type="submission" date="2019-03" db="EMBL/GenBank/DDBJ databases">
        <title>Single cell metagenomics reveals metabolic interactions within the superorganism composed of flagellate Streblomastix strix and complex community of Bacteroidetes bacteria on its surface.</title>
        <authorList>
            <person name="Treitli S.C."/>
            <person name="Kolisko M."/>
            <person name="Husnik F."/>
            <person name="Keeling P."/>
            <person name="Hampl V."/>
        </authorList>
    </citation>
    <scope>NUCLEOTIDE SEQUENCE [LARGE SCALE GENOMIC DNA]</scope>
    <source>
        <strain evidence="2">ST1C</strain>
    </source>
</reference>
<accession>A0A5J4V0S7</accession>
<protein>
    <submittedName>
        <fullName evidence="2">Uncharacterized protein</fullName>
    </submittedName>
</protein>
<evidence type="ECO:0000313" key="3">
    <source>
        <dbReference type="Proteomes" id="UP000324800"/>
    </source>
</evidence>
<evidence type="ECO:0000256" key="1">
    <source>
        <dbReference type="SAM" id="MobiDB-lite"/>
    </source>
</evidence>
<dbReference type="EMBL" id="SNRW01010599">
    <property type="protein sequence ID" value="KAA6376329.1"/>
    <property type="molecule type" value="Genomic_DNA"/>
</dbReference>
<dbReference type="Proteomes" id="UP000324800">
    <property type="component" value="Unassembled WGS sequence"/>
</dbReference>
<dbReference type="AlphaFoldDB" id="A0A5J4V0S7"/>